<dbReference type="PANTHER" id="PTHR15715">
    <property type="entry name" value="CENTROSOMAL PROTEIN OF 170 KDA"/>
    <property type="match status" value="1"/>
</dbReference>
<feature type="coiled-coil region" evidence="1">
    <location>
        <begin position="461"/>
        <end position="570"/>
    </location>
</feature>
<keyword evidence="1" id="KW-0175">Coiled coil</keyword>
<dbReference type="InterPro" id="IPR000253">
    <property type="entry name" value="FHA_dom"/>
</dbReference>
<evidence type="ECO:0000259" key="4">
    <source>
        <dbReference type="PROSITE" id="PS50006"/>
    </source>
</evidence>
<evidence type="ECO:0000256" key="1">
    <source>
        <dbReference type="SAM" id="Coils"/>
    </source>
</evidence>
<dbReference type="PROSITE" id="PS50006">
    <property type="entry name" value="FHA_DOMAIN"/>
    <property type="match status" value="1"/>
</dbReference>
<accession>A0A8H3X013</accession>
<reference evidence="5 6" key="1">
    <citation type="journal article" date="2019" name="Environ. Microbiol.">
        <title>At the nexus of three kingdoms: the genome of the mycorrhizal fungus Gigaspora margarita provides insights into plant, endobacterial and fungal interactions.</title>
        <authorList>
            <person name="Venice F."/>
            <person name="Ghignone S."/>
            <person name="Salvioli di Fossalunga A."/>
            <person name="Amselem J."/>
            <person name="Novero M."/>
            <person name="Xianan X."/>
            <person name="Sedzielewska Toro K."/>
            <person name="Morin E."/>
            <person name="Lipzen A."/>
            <person name="Grigoriev I.V."/>
            <person name="Henrissat B."/>
            <person name="Martin F.M."/>
            <person name="Bonfante P."/>
        </authorList>
    </citation>
    <scope>NUCLEOTIDE SEQUENCE [LARGE SCALE GENOMIC DNA]</scope>
    <source>
        <strain evidence="5 6">BEG34</strain>
    </source>
</reference>
<evidence type="ECO:0000256" key="3">
    <source>
        <dbReference type="SAM" id="Phobius"/>
    </source>
</evidence>
<dbReference type="EMBL" id="WTPW01002457">
    <property type="protein sequence ID" value="KAF0381442.1"/>
    <property type="molecule type" value="Genomic_DNA"/>
</dbReference>
<feature type="region of interest" description="Disordered" evidence="2">
    <location>
        <begin position="601"/>
        <end position="637"/>
    </location>
</feature>
<dbReference type="PANTHER" id="PTHR15715:SF37">
    <property type="entry name" value="LD47843P"/>
    <property type="match status" value="1"/>
</dbReference>
<gene>
    <name evidence="5" type="ORF">F8M41_012070</name>
</gene>
<evidence type="ECO:0000313" key="5">
    <source>
        <dbReference type="EMBL" id="KAF0381442.1"/>
    </source>
</evidence>
<feature type="coiled-coil region" evidence="1">
    <location>
        <begin position="252"/>
        <end position="413"/>
    </location>
</feature>
<keyword evidence="6" id="KW-1185">Reference proteome</keyword>
<dbReference type="SMART" id="SM00240">
    <property type="entry name" value="FHA"/>
    <property type="match status" value="1"/>
</dbReference>
<dbReference type="Pfam" id="PF00498">
    <property type="entry name" value="FHA"/>
    <property type="match status" value="1"/>
</dbReference>
<name>A0A8H3X013_GIGMA</name>
<dbReference type="InterPro" id="IPR008984">
    <property type="entry name" value="SMAD_FHA_dom_sf"/>
</dbReference>
<sequence>MSSSASPLTLVLEPANDTFITKRIKLSDIPVKIGRTTNRHSTPLESNGYFDSKVLSRTHAEVWCDNGQVFIRDLKSSNGTFVNGRCIGAENNEGDPVELRNHDNLEFGIDIINEQDHRLMFRKVAAVVYINYSNGEVPSGHVIKSGSNYKRRPRLSVFDDPESSIYASLESELHCARDENRRLAEISNILNDMSNKYENKNNRTLFDDKSLLLRKIEETEAKFQAHLEKCEPEKDALTADFTSQLEHAAFIQSEYDEKLQLYEKKVRQLEDNLNSINSQNPVSDQVEDLKQQVQELTQLLEYTQDQLQSEQIFHSEQEEKLQCQINSSREKLDELQHLHDSEVVDLKQKINDSMTQLHDARSELENLQILYSSDVDKFNNQINELVIQLDKTKNDLEIAQNRYKVEIEALKMNSKSLDPDQSDAYIELDTNHKSVVSELCELKLNYKQTVERHEDFVSKLNEEHTTIIASKDDQINKLKDESTDLSIQFSNFKDETRNTLDTVKQQFVDAQNEISHLVKENKTLSLANSDYLKKISTLEICLKDKKGDDIEILKVENENLKLENTKIKAEFCRWQNDNQSEFESLVREEVSKRLGAESSKSAIYRRHHKQESTTKDSEWTDSENVEERSRNVTGTSNRKNDDNFRSLFITGTISIIAVSLGVYLFHKLQK</sequence>
<comment type="caution">
    <text evidence="5">The sequence shown here is derived from an EMBL/GenBank/DDBJ whole genome shotgun (WGS) entry which is preliminary data.</text>
</comment>
<keyword evidence="3" id="KW-0812">Transmembrane</keyword>
<keyword evidence="3" id="KW-0472">Membrane</keyword>
<feature type="transmembrane region" description="Helical" evidence="3">
    <location>
        <begin position="646"/>
        <end position="665"/>
    </location>
</feature>
<dbReference type="OrthoDB" id="687730at2759"/>
<evidence type="ECO:0000256" key="2">
    <source>
        <dbReference type="SAM" id="MobiDB-lite"/>
    </source>
</evidence>
<dbReference type="InterPro" id="IPR051176">
    <property type="entry name" value="Cent_Immune-Sig_Mod"/>
</dbReference>
<dbReference type="Proteomes" id="UP000439903">
    <property type="component" value="Unassembled WGS sequence"/>
</dbReference>
<proteinExistence type="predicted"/>
<dbReference type="Gene3D" id="2.60.200.20">
    <property type="match status" value="1"/>
</dbReference>
<evidence type="ECO:0000313" key="6">
    <source>
        <dbReference type="Proteomes" id="UP000439903"/>
    </source>
</evidence>
<organism evidence="5 6">
    <name type="scientific">Gigaspora margarita</name>
    <dbReference type="NCBI Taxonomy" id="4874"/>
    <lineage>
        <taxon>Eukaryota</taxon>
        <taxon>Fungi</taxon>
        <taxon>Fungi incertae sedis</taxon>
        <taxon>Mucoromycota</taxon>
        <taxon>Glomeromycotina</taxon>
        <taxon>Glomeromycetes</taxon>
        <taxon>Diversisporales</taxon>
        <taxon>Gigasporaceae</taxon>
        <taxon>Gigaspora</taxon>
    </lineage>
</organism>
<dbReference type="SUPFAM" id="SSF49879">
    <property type="entry name" value="SMAD/FHA domain"/>
    <property type="match status" value="1"/>
</dbReference>
<protein>
    <submittedName>
        <fullName evidence="5">SMAD/FHA domain-containing protein</fullName>
    </submittedName>
</protein>
<keyword evidence="3" id="KW-1133">Transmembrane helix</keyword>
<dbReference type="AlphaFoldDB" id="A0A8H3X013"/>
<feature type="domain" description="FHA" evidence="4">
    <location>
        <begin position="31"/>
        <end position="87"/>
    </location>
</feature>
<feature type="coiled-coil region" evidence="1">
    <location>
        <begin position="166"/>
        <end position="203"/>
    </location>
</feature>